<keyword evidence="3" id="KW-1185">Reference proteome</keyword>
<protein>
    <recommendedName>
        <fullName evidence="4">DUF5668 domain-containing protein</fullName>
    </recommendedName>
</protein>
<dbReference type="Proteomes" id="UP001580430">
    <property type="component" value="Unassembled WGS sequence"/>
</dbReference>
<reference evidence="2 3" key="1">
    <citation type="submission" date="2024-09" db="EMBL/GenBank/DDBJ databases">
        <title>Paenibacillus zeirhizospherea sp. nov., isolated from surface of the maize (Zea mays) roots in a horticulture field, Hungary.</title>
        <authorList>
            <person name="Marton D."/>
            <person name="Farkas M."/>
            <person name="Bedics A."/>
            <person name="Toth E."/>
            <person name="Tancsics A."/>
            <person name="Boka K."/>
            <person name="Marati G."/>
            <person name="Kriszt B."/>
            <person name="Cserhati M."/>
        </authorList>
    </citation>
    <scope>NUCLEOTIDE SEQUENCE [LARGE SCALE GENOMIC DNA]</scope>
    <source>
        <strain evidence="2 3">JCM 18446</strain>
    </source>
</reference>
<evidence type="ECO:0000313" key="3">
    <source>
        <dbReference type="Proteomes" id="UP001580430"/>
    </source>
</evidence>
<keyword evidence="1" id="KW-0812">Transmembrane</keyword>
<comment type="caution">
    <text evidence="2">The sequence shown here is derived from an EMBL/GenBank/DDBJ whole genome shotgun (WGS) entry which is preliminary data.</text>
</comment>
<evidence type="ECO:0000256" key="1">
    <source>
        <dbReference type="SAM" id="Phobius"/>
    </source>
</evidence>
<accession>A0ABV5BUW2</accession>
<evidence type="ECO:0008006" key="4">
    <source>
        <dbReference type="Google" id="ProtNLM"/>
    </source>
</evidence>
<feature type="transmembrane region" description="Helical" evidence="1">
    <location>
        <begin position="34"/>
        <end position="56"/>
    </location>
</feature>
<sequence length="63" mass="7137">MNMKIHHRGWFASGIFSIVFGIVLLSLRAESDPFYLRVWMPVVAICLFAVGGAALYRSTKNYD</sequence>
<organism evidence="2 3">
    <name type="scientific">Paenibacillus medicaginis</name>
    <dbReference type="NCBI Taxonomy" id="1470560"/>
    <lineage>
        <taxon>Bacteria</taxon>
        <taxon>Bacillati</taxon>
        <taxon>Bacillota</taxon>
        <taxon>Bacilli</taxon>
        <taxon>Bacillales</taxon>
        <taxon>Paenibacillaceae</taxon>
        <taxon>Paenibacillus</taxon>
    </lineage>
</organism>
<name>A0ABV5BUW2_9BACL</name>
<dbReference type="EMBL" id="JBHIRY010000001">
    <property type="protein sequence ID" value="MFB5759078.1"/>
    <property type="molecule type" value="Genomic_DNA"/>
</dbReference>
<keyword evidence="1" id="KW-0472">Membrane</keyword>
<gene>
    <name evidence="2" type="ORF">ACE5LO_01595</name>
</gene>
<dbReference type="RefSeq" id="WP_375518330.1">
    <property type="nucleotide sequence ID" value="NZ_JBHIRY010000001.1"/>
</dbReference>
<keyword evidence="1" id="KW-1133">Transmembrane helix</keyword>
<proteinExistence type="predicted"/>
<feature type="transmembrane region" description="Helical" evidence="1">
    <location>
        <begin position="9"/>
        <end position="28"/>
    </location>
</feature>
<evidence type="ECO:0000313" key="2">
    <source>
        <dbReference type="EMBL" id="MFB5759078.1"/>
    </source>
</evidence>